<sequence>MRVGGHPVDTPSDPGRTTAFRSDGYAPLRDYAVIGDGRSAALIAADGSVDWLGMPDLDSPSVFAALLDPVRGGRFLLEPEEPYTVARRYLPGTNVLETTFTTGGGSLRVTDALTLEADGALGPMRELQRRIDGVAGTVPLRWSVQPRFGYGARRPRIARRAGVPVAVAGADALAVCAWDAGEPECTDRAINGRLDLRRGQRALLAIPLAHQEPLVLPARPECDARMDHTIAAWRGWARERSNEGMWRDAVLRSALALKLLIFAPSGAIAAAVTSSLPEQVGGERNWDYRFSWVRDSAFTLDAFLSLGCPAEAHAYFWWLMHASQLTHPRLRVLYRLNGGGHATERTLPLDGYRGSRPVRIGNAAGAQTQMDTYGELLQIGWLYAGAAGRLDADIARRLAELADFVCAAWRGPDSGIWEVRSAPLHFTQSKMMCWVALDRAIDLCERGLIQSRGSARWRLARAQIRDFVETRCFSSLHHCYTRSAGSSDLDAAVLLGLLHGYAPPGDPRMRATVDTVARELRHGPFVDRYSGEDGVSGTEGAFLACSFWLAECLARTGRLEQATALMDDLVGLANDVGLYGEEIDPATGAFLGNLPQGLSHLALISAACTIDSIAAEADG</sequence>
<feature type="region of interest" description="Disordered" evidence="1">
    <location>
        <begin position="1"/>
        <end position="21"/>
    </location>
</feature>
<dbReference type="InterPro" id="IPR011613">
    <property type="entry name" value="GH15-like"/>
</dbReference>
<dbReference type="Pfam" id="PF00723">
    <property type="entry name" value="Glyco_hydro_15"/>
    <property type="match status" value="1"/>
</dbReference>
<dbReference type="GO" id="GO:0004553">
    <property type="term" value="F:hydrolase activity, hydrolyzing O-glycosyl compounds"/>
    <property type="evidence" value="ECO:0007669"/>
    <property type="project" value="TreeGrafter"/>
</dbReference>
<name>A0A7Y9G6J9_9ACTN</name>
<dbReference type="Gene3D" id="1.50.10.10">
    <property type="match status" value="1"/>
</dbReference>
<gene>
    <name evidence="4" type="ORF">BJ999_000977</name>
</gene>
<dbReference type="PANTHER" id="PTHR31616">
    <property type="entry name" value="TREHALASE"/>
    <property type="match status" value="1"/>
</dbReference>
<dbReference type="AlphaFoldDB" id="A0A7Y9G6J9"/>
<organism evidence="4 5">
    <name type="scientific">Actinomadura citrea</name>
    <dbReference type="NCBI Taxonomy" id="46158"/>
    <lineage>
        <taxon>Bacteria</taxon>
        <taxon>Bacillati</taxon>
        <taxon>Actinomycetota</taxon>
        <taxon>Actinomycetes</taxon>
        <taxon>Streptosporangiales</taxon>
        <taxon>Thermomonosporaceae</taxon>
        <taxon>Actinomadura</taxon>
    </lineage>
</organism>
<dbReference type="PANTHER" id="PTHR31616:SF0">
    <property type="entry name" value="GLUCAN 1,4-ALPHA-GLUCOSIDASE"/>
    <property type="match status" value="1"/>
</dbReference>
<dbReference type="InterPro" id="IPR008928">
    <property type="entry name" value="6-hairpin_glycosidase_sf"/>
</dbReference>
<dbReference type="SUPFAM" id="SSF48208">
    <property type="entry name" value="Six-hairpin glycosidases"/>
    <property type="match status" value="1"/>
</dbReference>
<dbReference type="Pfam" id="PF19291">
    <property type="entry name" value="TREH_N"/>
    <property type="match status" value="1"/>
</dbReference>
<protein>
    <submittedName>
        <fullName evidence="4">GH15 family glucan-1,4-alpha-glucosidase</fullName>
    </submittedName>
</protein>
<reference evidence="4 5" key="1">
    <citation type="submission" date="2020-07" db="EMBL/GenBank/DDBJ databases">
        <title>Sequencing the genomes of 1000 actinobacteria strains.</title>
        <authorList>
            <person name="Klenk H.-P."/>
        </authorList>
    </citation>
    <scope>NUCLEOTIDE SEQUENCE [LARGE SCALE GENOMIC DNA]</scope>
    <source>
        <strain evidence="4 5">DSM 43461</strain>
    </source>
</reference>
<dbReference type="Proteomes" id="UP000591272">
    <property type="component" value="Unassembled WGS sequence"/>
</dbReference>
<comment type="caution">
    <text evidence="4">The sequence shown here is derived from an EMBL/GenBank/DDBJ whole genome shotgun (WGS) entry which is preliminary data.</text>
</comment>
<evidence type="ECO:0000313" key="5">
    <source>
        <dbReference type="Proteomes" id="UP000591272"/>
    </source>
</evidence>
<evidence type="ECO:0000313" key="4">
    <source>
        <dbReference type="EMBL" id="NYE10681.1"/>
    </source>
</evidence>
<dbReference type="InterPro" id="IPR012341">
    <property type="entry name" value="6hp_glycosidase-like_sf"/>
</dbReference>
<keyword evidence="5" id="KW-1185">Reference proteome</keyword>
<accession>A0A7Y9G6J9</accession>
<dbReference type="EMBL" id="JACCBT010000001">
    <property type="protein sequence ID" value="NYE10681.1"/>
    <property type="molecule type" value="Genomic_DNA"/>
</dbReference>
<proteinExistence type="predicted"/>
<feature type="domain" description="GH15-like" evidence="2">
    <location>
        <begin position="246"/>
        <end position="607"/>
    </location>
</feature>
<evidence type="ECO:0000259" key="3">
    <source>
        <dbReference type="Pfam" id="PF19291"/>
    </source>
</evidence>
<dbReference type="RefSeq" id="WP_179832176.1">
    <property type="nucleotide sequence ID" value="NZ_BMRD01000006.1"/>
</dbReference>
<evidence type="ECO:0000259" key="2">
    <source>
        <dbReference type="Pfam" id="PF00723"/>
    </source>
</evidence>
<dbReference type="GO" id="GO:0005975">
    <property type="term" value="P:carbohydrate metabolic process"/>
    <property type="evidence" value="ECO:0007669"/>
    <property type="project" value="InterPro"/>
</dbReference>
<evidence type="ECO:0000256" key="1">
    <source>
        <dbReference type="SAM" id="MobiDB-lite"/>
    </source>
</evidence>
<dbReference type="InterPro" id="IPR045582">
    <property type="entry name" value="Trehalase-like_N"/>
</dbReference>
<feature type="domain" description="Trehalase-like N-terminal" evidence="3">
    <location>
        <begin position="26"/>
        <end position="160"/>
    </location>
</feature>